<protein>
    <recommendedName>
        <fullName evidence="5">4Fe-4S ferredoxin-type domain-containing protein</fullName>
    </recommendedName>
</protein>
<dbReference type="InterPro" id="IPR002708">
    <property type="entry name" value="HcyBio"/>
</dbReference>
<proteinExistence type="predicted"/>
<dbReference type="InterPro" id="IPR017900">
    <property type="entry name" value="4Fe4S_Fe_S_CS"/>
</dbReference>
<evidence type="ECO:0000256" key="1">
    <source>
        <dbReference type="ARBA" id="ARBA00022485"/>
    </source>
</evidence>
<dbReference type="PANTHER" id="PTHR43687">
    <property type="entry name" value="ADENYLYLSULFATE REDUCTASE, BETA SUBUNIT"/>
    <property type="match status" value="1"/>
</dbReference>
<dbReference type="EMBL" id="CP000743">
    <property type="protein sequence ID" value="ABR56944.1"/>
    <property type="molecule type" value="Genomic_DNA"/>
</dbReference>
<dbReference type="PROSITE" id="PS00198">
    <property type="entry name" value="4FE4S_FER_1"/>
    <property type="match status" value="1"/>
</dbReference>
<dbReference type="GeneID" id="5326806"/>
<evidence type="ECO:0000313" key="7">
    <source>
        <dbReference type="Proteomes" id="UP000001106"/>
    </source>
</evidence>
<evidence type="ECO:0000256" key="2">
    <source>
        <dbReference type="ARBA" id="ARBA00022723"/>
    </source>
</evidence>
<dbReference type="NCBIfam" id="TIGR03287">
    <property type="entry name" value="methan_mark_16"/>
    <property type="match status" value="1"/>
</dbReference>
<dbReference type="InterPro" id="IPR017677">
    <property type="entry name" value="Methan_mark_16"/>
</dbReference>
<dbReference type="PANTHER" id="PTHR43687:SF3">
    <property type="entry name" value="4FE-4S FERREDOXIN-TYPE DOMAIN-CONTAINING PROTEIN"/>
    <property type="match status" value="1"/>
</dbReference>
<evidence type="ECO:0000259" key="5">
    <source>
        <dbReference type="PROSITE" id="PS51379"/>
    </source>
</evidence>
<keyword evidence="7" id="KW-1185">Reference proteome</keyword>
<dbReference type="eggNOG" id="arCOG00621">
    <property type="taxonomic scope" value="Archaea"/>
</dbReference>
<dbReference type="HOGENOM" id="CLU_061500_0_0_2"/>
<evidence type="ECO:0000256" key="3">
    <source>
        <dbReference type="ARBA" id="ARBA00023004"/>
    </source>
</evidence>
<feature type="domain" description="4Fe-4S ferredoxin-type" evidence="5">
    <location>
        <begin position="347"/>
        <end position="375"/>
    </location>
</feature>
<keyword evidence="3" id="KW-0408">Iron</keyword>
<dbReference type="STRING" id="419665.Maeo_1368"/>
<evidence type="ECO:0000256" key="4">
    <source>
        <dbReference type="ARBA" id="ARBA00023014"/>
    </source>
</evidence>
<gene>
    <name evidence="6" type="ordered locus">Maeo_1368</name>
</gene>
<keyword evidence="2" id="KW-0479">Metal-binding</keyword>
<dbReference type="SUPFAM" id="SSF54862">
    <property type="entry name" value="4Fe-4S ferredoxins"/>
    <property type="match status" value="1"/>
</dbReference>
<keyword evidence="1" id="KW-0004">4Fe-4S</keyword>
<accession>A6UWS2</accession>
<dbReference type="RefSeq" id="WP_011974076.1">
    <property type="nucleotide sequence ID" value="NC_009635.1"/>
</dbReference>
<name>A6UWS2_META3</name>
<dbReference type="Pfam" id="PF01837">
    <property type="entry name" value="HcyBio"/>
    <property type="match status" value="1"/>
</dbReference>
<evidence type="ECO:0000313" key="6">
    <source>
        <dbReference type="EMBL" id="ABR56944.1"/>
    </source>
</evidence>
<dbReference type="InterPro" id="IPR050572">
    <property type="entry name" value="Fe-S_Ferredoxin"/>
</dbReference>
<dbReference type="GO" id="GO:0051539">
    <property type="term" value="F:4 iron, 4 sulfur cluster binding"/>
    <property type="evidence" value="ECO:0007669"/>
    <property type="project" value="UniProtKB-KW"/>
</dbReference>
<dbReference type="InterPro" id="IPR017896">
    <property type="entry name" value="4Fe4S_Fe-S-bd"/>
</dbReference>
<organism evidence="6 7">
    <name type="scientific">Methanococcus aeolicus (strain ATCC BAA-1280 / DSM 17508 / OCM 812 / Nankai-3)</name>
    <dbReference type="NCBI Taxonomy" id="419665"/>
    <lineage>
        <taxon>Archaea</taxon>
        <taxon>Methanobacteriati</taxon>
        <taxon>Methanobacteriota</taxon>
        <taxon>Methanomada group</taxon>
        <taxon>Methanococci</taxon>
        <taxon>Methanococcales</taxon>
        <taxon>Methanococcaceae</taxon>
        <taxon>Methanococcus</taxon>
    </lineage>
</organism>
<keyword evidence="4" id="KW-0411">Iron-sulfur</keyword>
<dbReference type="Proteomes" id="UP000001106">
    <property type="component" value="Chromosome"/>
</dbReference>
<dbReference type="AlphaFoldDB" id="A6UWS2"/>
<reference evidence="6" key="1">
    <citation type="submission" date="2007-06" db="EMBL/GenBank/DDBJ databases">
        <title>Complete sequence of Methanococcus aeolicus Nankai-3.</title>
        <authorList>
            <consortium name="US DOE Joint Genome Institute"/>
            <person name="Copeland A."/>
            <person name="Lucas S."/>
            <person name="Lapidus A."/>
            <person name="Barry K."/>
            <person name="Glavina del Rio T."/>
            <person name="Dalin E."/>
            <person name="Tice H."/>
            <person name="Pitluck S."/>
            <person name="Chain P."/>
            <person name="Malfatti S."/>
            <person name="Shin M."/>
            <person name="Vergez L."/>
            <person name="Schmutz J."/>
            <person name="Larimer F."/>
            <person name="Land M."/>
            <person name="Hauser L."/>
            <person name="Kyrpides N."/>
            <person name="Lykidis A."/>
            <person name="Sieprawska-Lupa M."/>
            <person name="Whitman W.B."/>
            <person name="Richardson P."/>
        </authorList>
    </citation>
    <scope>NUCLEOTIDE SEQUENCE [LARGE SCALE GENOMIC DNA]</scope>
    <source>
        <strain evidence="6">Nankai-3</strain>
    </source>
</reference>
<dbReference type="PROSITE" id="PS51379">
    <property type="entry name" value="4FE4S_FER_2"/>
    <property type="match status" value="2"/>
</dbReference>
<dbReference type="Gene3D" id="3.30.70.20">
    <property type="match status" value="1"/>
</dbReference>
<feature type="domain" description="4Fe-4S ferredoxin-type" evidence="5">
    <location>
        <begin position="313"/>
        <end position="344"/>
    </location>
</feature>
<dbReference type="GO" id="GO:0046872">
    <property type="term" value="F:metal ion binding"/>
    <property type="evidence" value="ECO:0007669"/>
    <property type="project" value="UniProtKB-KW"/>
</dbReference>
<dbReference type="KEGG" id="mae:Maeo_1368"/>
<dbReference type="GO" id="GO:0016491">
    <property type="term" value="F:oxidoreductase activity"/>
    <property type="evidence" value="ECO:0007669"/>
    <property type="project" value="UniProtKB-ARBA"/>
</dbReference>
<sequence length="410" mass="45483">MGSSDKPTKSNSEKVVITVDKLKQMIRNNEEDKIDEIDIITTATCGIMSGTMGIFHIPVAEPKSFRKAEKVYLNGVEGYVGPCPNEFLGTVDITVYGTNYTGNYGGGFLFKDLISKKEVAVEAISNGKTYNKTITIDDIPTAKMIGTRTAFKNYVALTNTGEKEESIKTIFHRRRLKKGEASFSGCGEINPLQNMKLSSNIKEAEKELLGKKILYNGAEGIILGYGTRHSAERPNIMISADIKEMDAHFVGGFVTSGGVEIYTTIAIPIEVNKENKEYLKTLDDDIPLTLTDVLGRIPVGMGTYSEVWKDCELRPKVNVERCRMCDVCIAQRLCPTNAIKPIKHLGNRRLPNEDCFGCGVCVEGCPYGIFSMKRNSICGTPITCRQSDRDRALKLARDLKRRIEKGEFEL</sequence>